<comment type="caution">
    <text evidence="3">The sequence shown here is derived from an EMBL/GenBank/DDBJ whole genome shotgun (WGS) entry which is preliminary data.</text>
</comment>
<protein>
    <submittedName>
        <fullName evidence="3">Uncharacterized protein</fullName>
    </submittedName>
</protein>
<feature type="coiled-coil region" evidence="1">
    <location>
        <begin position="90"/>
        <end position="117"/>
    </location>
</feature>
<gene>
    <name evidence="3" type="ORF">WJX81_005768</name>
</gene>
<keyword evidence="1" id="KW-0175">Coiled coil</keyword>
<dbReference type="AlphaFoldDB" id="A0AAW1SC53"/>
<evidence type="ECO:0000313" key="3">
    <source>
        <dbReference type="EMBL" id="KAK9843773.1"/>
    </source>
</evidence>
<evidence type="ECO:0000313" key="4">
    <source>
        <dbReference type="Proteomes" id="UP001445335"/>
    </source>
</evidence>
<reference evidence="3 4" key="1">
    <citation type="journal article" date="2024" name="Nat. Commun.">
        <title>Phylogenomics reveals the evolutionary origins of lichenization in chlorophyte algae.</title>
        <authorList>
            <person name="Puginier C."/>
            <person name="Libourel C."/>
            <person name="Otte J."/>
            <person name="Skaloud P."/>
            <person name="Haon M."/>
            <person name="Grisel S."/>
            <person name="Petersen M."/>
            <person name="Berrin J.G."/>
            <person name="Delaux P.M."/>
            <person name="Dal Grande F."/>
            <person name="Keller J."/>
        </authorList>
    </citation>
    <scope>NUCLEOTIDE SEQUENCE [LARGE SCALE GENOMIC DNA]</scope>
    <source>
        <strain evidence="3 4">SAG 245.80</strain>
    </source>
</reference>
<evidence type="ECO:0000256" key="1">
    <source>
        <dbReference type="SAM" id="Coils"/>
    </source>
</evidence>
<organism evidence="3 4">
    <name type="scientific">Elliptochloris bilobata</name>
    <dbReference type="NCBI Taxonomy" id="381761"/>
    <lineage>
        <taxon>Eukaryota</taxon>
        <taxon>Viridiplantae</taxon>
        <taxon>Chlorophyta</taxon>
        <taxon>core chlorophytes</taxon>
        <taxon>Trebouxiophyceae</taxon>
        <taxon>Trebouxiophyceae incertae sedis</taxon>
        <taxon>Elliptochloris clade</taxon>
        <taxon>Elliptochloris</taxon>
    </lineage>
</organism>
<name>A0AAW1SC53_9CHLO</name>
<evidence type="ECO:0000256" key="2">
    <source>
        <dbReference type="SAM" id="MobiDB-lite"/>
    </source>
</evidence>
<keyword evidence="4" id="KW-1185">Reference proteome</keyword>
<accession>A0AAW1SC53</accession>
<dbReference type="Proteomes" id="UP001445335">
    <property type="component" value="Unassembled WGS sequence"/>
</dbReference>
<feature type="compositionally biased region" description="Acidic residues" evidence="2">
    <location>
        <begin position="49"/>
        <end position="66"/>
    </location>
</feature>
<feature type="compositionally biased region" description="Low complexity" evidence="2">
    <location>
        <begin position="78"/>
        <end position="87"/>
    </location>
</feature>
<dbReference type="EMBL" id="JALJOU010000005">
    <property type="protein sequence ID" value="KAK9843773.1"/>
    <property type="molecule type" value="Genomic_DNA"/>
</dbReference>
<sequence>MRPGVITAGRGRQQGLSPPWQGRGAALQLEAGAHPRGLLPPTPSLVITFDDDDDDNADAEEAEEGELPTPRLAPTPPSAAGAAPADAGELQRLRAQIAAKEARLQRAREDRARLSAAAGRVGQALRDAAAGARQPRGDAAQEAEAFLNSLAAEGAGLGISPGGSPGPPGRCAVPCRGLQAKCGLTLERRPLGRIQPCPAARRLLRL</sequence>
<feature type="region of interest" description="Disordered" evidence="2">
    <location>
        <begin position="1"/>
        <end position="87"/>
    </location>
</feature>
<proteinExistence type="predicted"/>